<dbReference type="AlphaFoldDB" id="A0A448Z401"/>
<reference evidence="3 4" key="1">
    <citation type="submission" date="2019-01" db="EMBL/GenBank/DDBJ databases">
        <authorList>
            <person name="Ferrante I. M."/>
        </authorList>
    </citation>
    <scope>NUCLEOTIDE SEQUENCE [LARGE SCALE GENOMIC DNA]</scope>
    <source>
        <strain evidence="3 4">B856</strain>
    </source>
</reference>
<keyword evidence="2" id="KW-0472">Membrane</keyword>
<keyword evidence="2" id="KW-0812">Transmembrane</keyword>
<name>A0A448Z401_9STRA</name>
<proteinExistence type="predicted"/>
<gene>
    <name evidence="3" type="ORF">PSNMU_V1.4_AUG-EV-PASAV3_0034680</name>
</gene>
<feature type="region of interest" description="Disordered" evidence="1">
    <location>
        <begin position="94"/>
        <end position="193"/>
    </location>
</feature>
<dbReference type="EMBL" id="CAACVS010000100">
    <property type="protein sequence ID" value="VEU36699.1"/>
    <property type="molecule type" value="Genomic_DNA"/>
</dbReference>
<protein>
    <submittedName>
        <fullName evidence="3">Uncharacterized protein</fullName>
    </submittedName>
</protein>
<evidence type="ECO:0000256" key="2">
    <source>
        <dbReference type="SAM" id="Phobius"/>
    </source>
</evidence>
<organism evidence="3 4">
    <name type="scientific">Pseudo-nitzschia multistriata</name>
    <dbReference type="NCBI Taxonomy" id="183589"/>
    <lineage>
        <taxon>Eukaryota</taxon>
        <taxon>Sar</taxon>
        <taxon>Stramenopiles</taxon>
        <taxon>Ochrophyta</taxon>
        <taxon>Bacillariophyta</taxon>
        <taxon>Bacillariophyceae</taxon>
        <taxon>Bacillariophycidae</taxon>
        <taxon>Bacillariales</taxon>
        <taxon>Bacillariaceae</taxon>
        <taxon>Pseudo-nitzschia</taxon>
    </lineage>
</organism>
<evidence type="ECO:0000256" key="1">
    <source>
        <dbReference type="SAM" id="MobiDB-lite"/>
    </source>
</evidence>
<keyword evidence="2" id="KW-1133">Transmembrane helix</keyword>
<feature type="compositionally biased region" description="Basic and acidic residues" evidence="1">
    <location>
        <begin position="154"/>
        <end position="165"/>
    </location>
</feature>
<accession>A0A448Z401</accession>
<keyword evidence="4" id="KW-1185">Reference proteome</keyword>
<dbReference type="OrthoDB" id="223830at2759"/>
<feature type="region of interest" description="Disordered" evidence="1">
    <location>
        <begin position="717"/>
        <end position="743"/>
    </location>
</feature>
<evidence type="ECO:0000313" key="4">
    <source>
        <dbReference type="Proteomes" id="UP000291116"/>
    </source>
</evidence>
<evidence type="ECO:0000313" key="3">
    <source>
        <dbReference type="EMBL" id="VEU36699.1"/>
    </source>
</evidence>
<feature type="transmembrane region" description="Helical" evidence="2">
    <location>
        <begin position="12"/>
        <end position="31"/>
    </location>
</feature>
<feature type="compositionally biased region" description="Basic and acidic residues" evidence="1">
    <location>
        <begin position="122"/>
        <end position="142"/>
    </location>
</feature>
<sequence length="743" mass="84380">MKASAGKSRCKYLLILLCCGSYQLWMGFHGLGTNVPTNQNDIYSDQTEVSPFWRQQRPQEQHDRNRISRVISNQSARGYNQGFDIGTKTVHSGSINGTSSAIQLRPTKVKDTAPLNDTATKLSKEDHEKNNNSTDIETRITLDLEPPVDTSELSVEKKGEQEKTSNEFGNESNNEDTRKSNDEPAAPASDQSIDDKFYDGFFFSDYTNAWTEQEEHPTAGFIGQDAFSGSWWQSKEQFLRYEEVENENPPSPEGASFDVMDINDDNMRVTRDWIDLNVEHMSRWFRGLLETRHNSNPQPTLERILEIFQNYVHSEDRLFMWERLEHESDRAKHQHHHNHIHNFDAQDWLEVSQSTIAVIAYMPYGQYGGAEITKWSLAATMMSLVQLGVGRIIVSGNQDSYDQQSFVQEAWQEVLEVTKSWTTSKQKRMTTHSFCSCDKEILTDKANATEGENKTTATATTASLVESNIPYAALRRLRYILLHRDDEFAKGKDKAEAIRRCWAGSSKGQQNKTDSDDSDPMDQWKYVFLGEPDLILNTRPLALPKLAGALTGGGVLAPHRLQPLPHASDFGVNGLDLDSLKLLIPNLPPHFDNIAQIDQYERISNDDTHSSGNHGGDIHGHGTKTRLSNHACCDAGNQKPYRQFETCDSWWWNCAFTALQYYDDNHYEGALEALVESNNETYVLDLHKRHSVYPMVRLKRGTGVVFAGGESGRMCNPSQLGTCKRQDKTERNEMKENQSKKNR</sequence>
<feature type="compositionally biased region" description="Basic and acidic residues" evidence="1">
    <location>
        <begin position="724"/>
        <end position="743"/>
    </location>
</feature>
<dbReference type="Proteomes" id="UP000291116">
    <property type="component" value="Unassembled WGS sequence"/>
</dbReference>